<dbReference type="HOGENOM" id="CLU_034180_13_0_11"/>
<evidence type="ECO:0000256" key="3">
    <source>
        <dbReference type="ARBA" id="ARBA00022692"/>
    </source>
</evidence>
<feature type="transmembrane region" description="Helical" evidence="6">
    <location>
        <begin position="353"/>
        <end position="370"/>
    </location>
</feature>
<name>D9X0T4_STRVT</name>
<dbReference type="InterPro" id="IPR020846">
    <property type="entry name" value="MFS_dom"/>
</dbReference>
<sequence length="458" mass="46922">MPGRSCFPHGRDGRSRTDCQWCPLRFVHRADREGETVSTVEVGDVRAPAWRGGFGRLWSAAVLSSFGDALRTAALPLLAVTLTDDPLLVASVTACGYLPWIVFGLLGGAVADRVDQRRAMWTVDALRGLLVAAFAVAVALGHASIGLLIVLAFALTALQTLFDNAATALLPALVDRGALGSANARLMTGQRVAGGLLGGPVVPLLLVAGTAVPFAADAVTFLAAAALVASLRTPPPERKPRPAGSTLRREIAEGLRTLVHDRALRALCTATALCNIGMGALVATLVVLVTGWLDAGNAGYAAAMTAYTVGSLAGGALGGRLVDRVGRMRAVLVAGVVQTGTLVVMGAVRSLAVLVAALAVFGFMGMVWNVNTTTLMQQRSPTGVLGRVSSAFRTLAVAGAPVGALLGGAVASVWGDNTPALLAAVFFALSVTALIPARRPDVPVVAPEDGATTVHGNR</sequence>
<feature type="transmembrane region" description="Helical" evidence="6">
    <location>
        <begin position="266"/>
        <end position="292"/>
    </location>
</feature>
<keyword evidence="3 6" id="KW-0812">Transmembrane</keyword>
<feature type="transmembrane region" description="Helical" evidence="6">
    <location>
        <begin position="129"/>
        <end position="155"/>
    </location>
</feature>
<evidence type="ECO:0000259" key="7">
    <source>
        <dbReference type="PROSITE" id="PS50850"/>
    </source>
</evidence>
<evidence type="ECO:0000256" key="5">
    <source>
        <dbReference type="ARBA" id="ARBA00023136"/>
    </source>
</evidence>
<dbReference type="InterPro" id="IPR011701">
    <property type="entry name" value="MFS"/>
</dbReference>
<dbReference type="PROSITE" id="PS50850">
    <property type="entry name" value="MFS"/>
    <property type="match status" value="1"/>
</dbReference>
<comment type="subcellular location">
    <subcellularLocation>
        <location evidence="1">Cell membrane</location>
        <topology evidence="1">Multi-pass membrane protein</topology>
    </subcellularLocation>
</comment>
<keyword evidence="2" id="KW-1003">Cell membrane</keyword>
<keyword evidence="9" id="KW-1185">Reference proteome</keyword>
<evidence type="ECO:0000313" key="8">
    <source>
        <dbReference type="EMBL" id="EFL31348.1"/>
    </source>
</evidence>
<evidence type="ECO:0000256" key="1">
    <source>
        <dbReference type="ARBA" id="ARBA00004651"/>
    </source>
</evidence>
<dbReference type="InterPro" id="IPR036259">
    <property type="entry name" value="MFS_trans_sf"/>
</dbReference>
<feature type="transmembrane region" description="Helical" evidence="6">
    <location>
        <begin position="204"/>
        <end position="231"/>
    </location>
</feature>
<dbReference type="CDD" id="cd06173">
    <property type="entry name" value="MFS_MefA_like"/>
    <property type="match status" value="1"/>
</dbReference>
<dbReference type="GO" id="GO:0022857">
    <property type="term" value="F:transmembrane transporter activity"/>
    <property type="evidence" value="ECO:0007669"/>
    <property type="project" value="InterPro"/>
</dbReference>
<keyword evidence="4 6" id="KW-1133">Transmembrane helix</keyword>
<dbReference type="Gene3D" id="1.20.1250.20">
    <property type="entry name" value="MFS general substrate transporter like domains"/>
    <property type="match status" value="1"/>
</dbReference>
<organism evidence="8 9">
    <name type="scientific">Streptomyces viridochromogenes (strain DSM 40736 / JCM 4977 / BCRC 1201 / Tue 494)</name>
    <dbReference type="NCBI Taxonomy" id="591159"/>
    <lineage>
        <taxon>Bacteria</taxon>
        <taxon>Bacillati</taxon>
        <taxon>Actinomycetota</taxon>
        <taxon>Actinomycetes</taxon>
        <taxon>Kitasatosporales</taxon>
        <taxon>Streptomycetaceae</taxon>
        <taxon>Streptomyces</taxon>
    </lineage>
</organism>
<evidence type="ECO:0000256" key="2">
    <source>
        <dbReference type="ARBA" id="ARBA00022475"/>
    </source>
</evidence>
<dbReference type="SUPFAM" id="SSF103473">
    <property type="entry name" value="MFS general substrate transporter"/>
    <property type="match status" value="1"/>
</dbReference>
<feature type="transmembrane region" description="Helical" evidence="6">
    <location>
        <begin position="298"/>
        <end position="318"/>
    </location>
</feature>
<dbReference type="Proteomes" id="UP000004184">
    <property type="component" value="Unassembled WGS sequence"/>
</dbReference>
<dbReference type="eggNOG" id="COG2814">
    <property type="taxonomic scope" value="Bacteria"/>
</dbReference>
<protein>
    <submittedName>
        <fullName evidence="8">Antibiotic transporter</fullName>
    </submittedName>
</protein>
<proteinExistence type="predicted"/>
<accession>D9X0T4</accession>
<feature type="transmembrane region" description="Helical" evidence="6">
    <location>
        <begin position="330"/>
        <end position="347"/>
    </location>
</feature>
<feature type="transmembrane region" description="Helical" evidence="6">
    <location>
        <begin position="391"/>
        <end position="414"/>
    </location>
</feature>
<dbReference type="EMBL" id="GG657757">
    <property type="protein sequence ID" value="EFL31348.1"/>
    <property type="molecule type" value="Genomic_DNA"/>
</dbReference>
<dbReference type="PANTHER" id="PTHR23513:SF6">
    <property type="entry name" value="MAJOR FACILITATOR SUPERFAMILY ASSOCIATED DOMAIN-CONTAINING PROTEIN"/>
    <property type="match status" value="1"/>
</dbReference>
<dbReference type="Pfam" id="PF07690">
    <property type="entry name" value="MFS_1"/>
    <property type="match status" value="1"/>
</dbReference>
<reference evidence="9" key="1">
    <citation type="submission" date="2009-02" db="EMBL/GenBank/DDBJ databases">
        <title>Annotation of Streptomyces viridochromogenes strain DSM 40736.</title>
        <authorList>
            <consortium name="The Broad Institute Genome Sequencing Platform"/>
            <consortium name="Broad Institute Microbial Sequencing Center"/>
            <person name="Fischbach M."/>
            <person name="Godfrey P."/>
            <person name="Ward D."/>
            <person name="Young S."/>
            <person name="Zeng Q."/>
            <person name="Koehrsen M."/>
            <person name="Alvarado L."/>
            <person name="Berlin A.M."/>
            <person name="Bochicchio J."/>
            <person name="Borenstein D."/>
            <person name="Chapman S.B."/>
            <person name="Chen Z."/>
            <person name="Engels R."/>
            <person name="Freedman E."/>
            <person name="Gellesch M."/>
            <person name="Goldberg J."/>
            <person name="Griggs A."/>
            <person name="Gujja S."/>
            <person name="Heilman E.R."/>
            <person name="Heiman D.I."/>
            <person name="Hepburn T.A."/>
            <person name="Howarth C."/>
            <person name="Jen D."/>
            <person name="Larson L."/>
            <person name="Lewis B."/>
            <person name="Mehta T."/>
            <person name="Park D."/>
            <person name="Pearson M."/>
            <person name="Richards J."/>
            <person name="Roberts A."/>
            <person name="Saif S."/>
            <person name="Shea T.D."/>
            <person name="Shenoy N."/>
            <person name="Sisk P."/>
            <person name="Stolte C."/>
            <person name="Sykes S.N."/>
            <person name="Thomson T."/>
            <person name="Walk T."/>
            <person name="White J."/>
            <person name="Yandava C."/>
            <person name="Straight P."/>
            <person name="Clardy J."/>
            <person name="Hung D."/>
            <person name="Kolter R."/>
            <person name="Mekalanos J."/>
            <person name="Walker S."/>
            <person name="Walsh C.T."/>
            <person name="Wieland-Brown L.C."/>
            <person name="Haas B."/>
            <person name="Nusbaum C."/>
            <person name="Birren B."/>
        </authorList>
    </citation>
    <scope>NUCLEOTIDE SEQUENCE [LARGE SCALE GENOMIC DNA]</scope>
    <source>
        <strain evidence="9">DSM 40736 / JCM 4977 / BCRC 1201 / Tue 494</strain>
    </source>
</reference>
<feature type="transmembrane region" description="Helical" evidence="6">
    <location>
        <begin position="87"/>
        <end position="108"/>
    </location>
</feature>
<evidence type="ECO:0000313" key="9">
    <source>
        <dbReference type="Proteomes" id="UP000004184"/>
    </source>
</evidence>
<dbReference type="PANTHER" id="PTHR23513">
    <property type="entry name" value="INTEGRAL MEMBRANE EFFLUX PROTEIN-RELATED"/>
    <property type="match status" value="1"/>
</dbReference>
<dbReference type="GO" id="GO:0005886">
    <property type="term" value="C:plasma membrane"/>
    <property type="evidence" value="ECO:0007669"/>
    <property type="project" value="UniProtKB-SubCell"/>
</dbReference>
<evidence type="ECO:0000256" key="4">
    <source>
        <dbReference type="ARBA" id="ARBA00022989"/>
    </source>
</evidence>
<keyword evidence="5 6" id="KW-0472">Membrane</keyword>
<dbReference type="STRING" id="591159.SSQG_01866"/>
<feature type="transmembrane region" description="Helical" evidence="6">
    <location>
        <begin position="420"/>
        <end position="437"/>
    </location>
</feature>
<gene>
    <name evidence="8" type="ORF">SSQG_01866</name>
</gene>
<feature type="domain" description="Major facilitator superfamily (MFS) profile" evidence="7">
    <location>
        <begin position="263"/>
        <end position="458"/>
    </location>
</feature>
<evidence type="ECO:0000256" key="6">
    <source>
        <dbReference type="SAM" id="Phobius"/>
    </source>
</evidence>
<dbReference type="AlphaFoldDB" id="D9X0T4"/>